<keyword evidence="1" id="KW-0472">Membrane</keyword>
<reference evidence="2 3" key="1">
    <citation type="journal article" date="2015" name="Genome Announc.">
        <title>Draft Genome Sequences of Marine Isolates of Thalassomonas viridans and Thalassomonas actiniarum.</title>
        <authorList>
            <person name="Olonade I."/>
            <person name="van Zyl L.J."/>
            <person name="Trindade M."/>
        </authorList>
    </citation>
    <scope>NUCLEOTIDE SEQUENCE [LARGE SCALE GENOMIC DNA]</scope>
    <source>
        <strain evidence="2 3">A5K-106</strain>
    </source>
</reference>
<keyword evidence="1" id="KW-1133">Transmembrane helix</keyword>
<feature type="transmembrane region" description="Helical" evidence="1">
    <location>
        <begin position="20"/>
        <end position="37"/>
    </location>
</feature>
<sequence>MKNTLNEFANLETNKRVNWLRFFMMVVVIVAVVKLEYHIEYYGIDGFLLILLMVIICWQYKIEYSKKFHFGKRHILVSVKRNMFGFYFISIMDDMLLVRQVRTRKSEFEFIENRLALTVRLNLPKDGLPNCEVKISDG</sequence>
<name>A0AAE9YT59_9GAMM</name>
<dbReference type="AlphaFoldDB" id="A0AAE9YT59"/>
<keyword evidence="3" id="KW-1185">Reference proteome</keyword>
<evidence type="ECO:0000313" key="3">
    <source>
        <dbReference type="Proteomes" id="UP000032568"/>
    </source>
</evidence>
<evidence type="ECO:0000313" key="2">
    <source>
        <dbReference type="EMBL" id="WDE00760.1"/>
    </source>
</evidence>
<protein>
    <submittedName>
        <fullName evidence="2">Uncharacterized protein</fullName>
    </submittedName>
</protein>
<dbReference type="Proteomes" id="UP000032568">
    <property type="component" value="Chromosome"/>
</dbReference>
<dbReference type="KEGG" id="tact:SG35_009070"/>
<keyword evidence="1" id="KW-0812">Transmembrane</keyword>
<proteinExistence type="predicted"/>
<organism evidence="2 3">
    <name type="scientific">Thalassomonas actiniarum</name>
    <dbReference type="NCBI Taxonomy" id="485447"/>
    <lineage>
        <taxon>Bacteria</taxon>
        <taxon>Pseudomonadati</taxon>
        <taxon>Pseudomonadota</taxon>
        <taxon>Gammaproteobacteria</taxon>
        <taxon>Alteromonadales</taxon>
        <taxon>Colwelliaceae</taxon>
        <taxon>Thalassomonas</taxon>
    </lineage>
</organism>
<evidence type="ECO:0000256" key="1">
    <source>
        <dbReference type="SAM" id="Phobius"/>
    </source>
</evidence>
<dbReference type="EMBL" id="CP059735">
    <property type="protein sequence ID" value="WDE00760.1"/>
    <property type="molecule type" value="Genomic_DNA"/>
</dbReference>
<accession>A0AAE9YT59</accession>
<reference evidence="2 3" key="2">
    <citation type="journal article" date="2022" name="Mar. Drugs">
        <title>Bioassay-Guided Fractionation Leads to the Detection of Cholic Acid Generated by the Rare Thalassomonas sp.</title>
        <authorList>
            <person name="Pheiffer F."/>
            <person name="Schneider Y.K."/>
            <person name="Hansen E.H."/>
            <person name="Andersen J.H."/>
            <person name="Isaksson J."/>
            <person name="Busche T."/>
            <person name="R C."/>
            <person name="Kalinowski J."/>
            <person name="Zyl L.V."/>
            <person name="Trindade M."/>
        </authorList>
    </citation>
    <scope>NUCLEOTIDE SEQUENCE [LARGE SCALE GENOMIC DNA]</scope>
    <source>
        <strain evidence="2 3">A5K-106</strain>
    </source>
</reference>
<gene>
    <name evidence="2" type="ORF">SG35_009070</name>
</gene>
<dbReference type="RefSeq" id="WP_044832389.1">
    <property type="nucleotide sequence ID" value="NZ_CP059735.1"/>
</dbReference>
<feature type="transmembrane region" description="Helical" evidence="1">
    <location>
        <begin position="44"/>
        <end position="62"/>
    </location>
</feature>